<evidence type="ECO:0000313" key="1">
    <source>
        <dbReference type="EMBL" id="KAJ9640517.1"/>
    </source>
</evidence>
<organism evidence="1 2">
    <name type="scientific">Coniosporium tulheliwenetii</name>
    <dbReference type="NCBI Taxonomy" id="3383036"/>
    <lineage>
        <taxon>Eukaryota</taxon>
        <taxon>Fungi</taxon>
        <taxon>Dikarya</taxon>
        <taxon>Ascomycota</taxon>
        <taxon>Pezizomycotina</taxon>
        <taxon>Dothideomycetes</taxon>
        <taxon>Dothideomycetes incertae sedis</taxon>
        <taxon>Coniosporium</taxon>
    </lineage>
</organism>
<gene>
    <name evidence="1" type="ORF">H2199_006056</name>
</gene>
<keyword evidence="2" id="KW-1185">Reference proteome</keyword>
<protein>
    <submittedName>
        <fullName evidence="1">Uncharacterized protein</fullName>
    </submittedName>
</protein>
<sequence>MPSPGPPPPGSPATALSSCAIVAPTADKPGTPGDALAAQASTEESRISKQKAVLPCGSITNQNPAGSPLQLVKQLDIRLDKQQGKPPDKQPDFKEDPQEDLPVSTEPVLLPEWVEEEVLTDSQLTVIQVMDSQPMDSPATASKPMAKTSMANRFTALLSEGTGQAAHLAAVTLLKWAGEGRLEFTAG</sequence>
<name>A0ACC2YYM5_9PEZI</name>
<evidence type="ECO:0000313" key="2">
    <source>
        <dbReference type="Proteomes" id="UP001172680"/>
    </source>
</evidence>
<comment type="caution">
    <text evidence="1">The sequence shown here is derived from an EMBL/GenBank/DDBJ whole genome shotgun (WGS) entry which is preliminary data.</text>
</comment>
<dbReference type="EMBL" id="JAPDRP010000017">
    <property type="protein sequence ID" value="KAJ9640517.1"/>
    <property type="molecule type" value="Genomic_DNA"/>
</dbReference>
<accession>A0ACC2YYM5</accession>
<dbReference type="Proteomes" id="UP001172680">
    <property type="component" value="Unassembled WGS sequence"/>
</dbReference>
<proteinExistence type="predicted"/>
<reference evidence="1" key="1">
    <citation type="submission" date="2022-10" db="EMBL/GenBank/DDBJ databases">
        <title>Culturing micro-colonial fungi from biological soil crusts in the Mojave desert and describing Neophaeococcomyces mojavensis, and introducing the new genera and species Taxawa tesnikishii.</title>
        <authorList>
            <person name="Kurbessoian T."/>
            <person name="Stajich J.E."/>
        </authorList>
    </citation>
    <scope>NUCLEOTIDE SEQUENCE</scope>
    <source>
        <strain evidence="1">JES_115</strain>
    </source>
</reference>